<keyword evidence="3 5" id="KW-0472">Membrane</keyword>
<dbReference type="AlphaFoldDB" id="A0A6D2KGS0"/>
<name>A0A6D2KGS0_9BRAS</name>
<dbReference type="EMBL" id="CACVBM020001373">
    <property type="protein sequence ID" value="CAA7047353.1"/>
    <property type="molecule type" value="Genomic_DNA"/>
</dbReference>
<feature type="region of interest" description="Disordered" evidence="4">
    <location>
        <begin position="264"/>
        <end position="296"/>
    </location>
</feature>
<keyword evidence="7" id="KW-1185">Reference proteome</keyword>
<dbReference type="Proteomes" id="UP000467841">
    <property type="component" value="Unassembled WGS sequence"/>
</dbReference>
<comment type="caution">
    <text evidence="6">The sequence shown here is derived from an EMBL/GenBank/DDBJ whole genome shotgun (WGS) entry which is preliminary data.</text>
</comment>
<organism evidence="6 7">
    <name type="scientific">Microthlaspi erraticum</name>
    <dbReference type="NCBI Taxonomy" id="1685480"/>
    <lineage>
        <taxon>Eukaryota</taxon>
        <taxon>Viridiplantae</taxon>
        <taxon>Streptophyta</taxon>
        <taxon>Embryophyta</taxon>
        <taxon>Tracheophyta</taxon>
        <taxon>Spermatophyta</taxon>
        <taxon>Magnoliopsida</taxon>
        <taxon>eudicotyledons</taxon>
        <taxon>Gunneridae</taxon>
        <taxon>Pentapetalae</taxon>
        <taxon>rosids</taxon>
        <taxon>malvids</taxon>
        <taxon>Brassicales</taxon>
        <taxon>Brassicaceae</taxon>
        <taxon>Coluteocarpeae</taxon>
        <taxon>Microthlaspi</taxon>
    </lineage>
</organism>
<dbReference type="GO" id="GO:0016020">
    <property type="term" value="C:membrane"/>
    <property type="evidence" value="ECO:0007669"/>
    <property type="project" value="InterPro"/>
</dbReference>
<keyword evidence="2 5" id="KW-1133">Transmembrane helix</keyword>
<sequence>MGSMDAKWETIVPFIAMALMEACTIALTILAKTALTGGMSPFVFIVYTNALGSLLLLPYSFFFHRGERDDEPFLTKPSLVRIFLLGFTGEGKLEWESMRTKGRVVGTLICFTGAFVEIIYLGPFIRPSPSSSPNSNFLTTISHYLTFFKNSENWALGSLLLACATLSISIWNIIQLDTVQKYPQVMKVVSAYSLAGTLQCAIFSAFMEPDIDAWKLELNMDLYLIIATVCLVYYVELLVNSVLGAAIAGTGYLLIMWSQAPKDDQKGTVEENDNYRLDSDDQTTPLLLGNGDVDQV</sequence>
<feature type="transmembrane region" description="Helical" evidence="5">
    <location>
        <begin position="104"/>
        <end position="125"/>
    </location>
</feature>
<dbReference type="GO" id="GO:0022857">
    <property type="term" value="F:transmembrane transporter activity"/>
    <property type="evidence" value="ECO:0007669"/>
    <property type="project" value="InterPro"/>
</dbReference>
<evidence type="ECO:0000256" key="3">
    <source>
        <dbReference type="ARBA" id="ARBA00023136"/>
    </source>
</evidence>
<feature type="compositionally biased region" description="Basic and acidic residues" evidence="4">
    <location>
        <begin position="264"/>
        <end position="279"/>
    </location>
</feature>
<gene>
    <name evidence="6" type="ORF">MERR_LOCUS34588</name>
</gene>
<evidence type="ECO:0008006" key="8">
    <source>
        <dbReference type="Google" id="ProtNLM"/>
    </source>
</evidence>
<dbReference type="OrthoDB" id="1733956at2759"/>
<evidence type="ECO:0000313" key="6">
    <source>
        <dbReference type="EMBL" id="CAA7047353.1"/>
    </source>
</evidence>
<evidence type="ECO:0000256" key="2">
    <source>
        <dbReference type="ARBA" id="ARBA00022989"/>
    </source>
</evidence>
<evidence type="ECO:0000256" key="1">
    <source>
        <dbReference type="ARBA" id="ARBA00022692"/>
    </source>
</evidence>
<feature type="transmembrane region" description="Helical" evidence="5">
    <location>
        <begin position="154"/>
        <end position="174"/>
    </location>
</feature>
<evidence type="ECO:0000256" key="5">
    <source>
        <dbReference type="SAM" id="Phobius"/>
    </source>
</evidence>
<feature type="transmembrane region" description="Helical" evidence="5">
    <location>
        <begin position="222"/>
        <end position="255"/>
    </location>
</feature>
<accession>A0A6D2KGS0</accession>
<keyword evidence="1 5" id="KW-0812">Transmembrane</keyword>
<reference evidence="6" key="1">
    <citation type="submission" date="2020-01" db="EMBL/GenBank/DDBJ databases">
        <authorList>
            <person name="Mishra B."/>
        </authorList>
    </citation>
    <scope>NUCLEOTIDE SEQUENCE [LARGE SCALE GENOMIC DNA]</scope>
</reference>
<feature type="transmembrane region" description="Helical" evidence="5">
    <location>
        <begin position="42"/>
        <end position="62"/>
    </location>
</feature>
<proteinExistence type="predicted"/>
<evidence type="ECO:0000256" key="4">
    <source>
        <dbReference type="SAM" id="MobiDB-lite"/>
    </source>
</evidence>
<feature type="transmembrane region" description="Helical" evidence="5">
    <location>
        <begin position="12"/>
        <end position="30"/>
    </location>
</feature>
<protein>
    <recommendedName>
        <fullName evidence="8">WAT1-related protein</fullName>
    </recommendedName>
</protein>
<dbReference type="PANTHER" id="PTHR31218">
    <property type="entry name" value="WAT1-RELATED PROTEIN"/>
    <property type="match status" value="1"/>
</dbReference>
<feature type="transmembrane region" description="Helical" evidence="5">
    <location>
        <begin position="186"/>
        <end position="207"/>
    </location>
</feature>
<dbReference type="InterPro" id="IPR030184">
    <property type="entry name" value="WAT1-related"/>
</dbReference>
<evidence type="ECO:0000313" key="7">
    <source>
        <dbReference type="Proteomes" id="UP000467841"/>
    </source>
</evidence>